<evidence type="ECO:0000256" key="2">
    <source>
        <dbReference type="ARBA" id="ARBA00022729"/>
    </source>
</evidence>
<reference evidence="7" key="2">
    <citation type="submission" date="2020-05" db="UniProtKB">
        <authorList>
            <consortium name="Ensembl"/>
        </authorList>
    </citation>
    <scope>IDENTIFICATION</scope>
</reference>
<dbReference type="Pfam" id="PF00084">
    <property type="entry name" value="Sushi"/>
    <property type="match status" value="1"/>
</dbReference>
<feature type="disulfide bond" evidence="4">
    <location>
        <begin position="25"/>
        <end position="68"/>
    </location>
</feature>
<evidence type="ECO:0000259" key="6">
    <source>
        <dbReference type="PROSITE" id="PS50923"/>
    </source>
</evidence>
<dbReference type="SMART" id="SM00032">
    <property type="entry name" value="CCP"/>
    <property type="match status" value="1"/>
</dbReference>
<evidence type="ECO:0000256" key="5">
    <source>
        <dbReference type="SAM" id="SignalP"/>
    </source>
</evidence>
<dbReference type="InParanoid" id="A0A6I8RQF3"/>
<dbReference type="Ensembl" id="ENSXETT00000076195">
    <property type="protein sequence ID" value="ENSXETP00000084846"/>
    <property type="gene ID" value="ENSXETG00000035235"/>
</dbReference>
<keyword evidence="3 4" id="KW-1015">Disulfide bond</keyword>
<dbReference type="PANTHER" id="PTHR45785">
    <property type="entry name" value="COMPLEMENT FACTOR H-RELATED"/>
    <property type="match status" value="1"/>
</dbReference>
<dbReference type="GeneTree" id="ENSGT00940000154967"/>
<reference evidence="7" key="1">
    <citation type="journal article" date="2010" name="Science">
        <title>The genome of the Western clawed frog Xenopus tropicalis.</title>
        <authorList>
            <person name="Hellsten U."/>
            <person name="Harland R.M."/>
            <person name="Gilchrist M.J."/>
            <person name="Hendrix D."/>
            <person name="Jurka J."/>
            <person name="Kapitonov V."/>
            <person name="Ovcharenko I."/>
            <person name="Putnam N.H."/>
            <person name="Shu S."/>
            <person name="Taher L."/>
            <person name="Blitz I.L."/>
            <person name="Blumberg B."/>
            <person name="Dichmann D.S."/>
            <person name="Dubchak I."/>
            <person name="Amaya E."/>
            <person name="Detter J.C."/>
            <person name="Fletcher R."/>
            <person name="Gerhard D.S."/>
            <person name="Goodstein D."/>
            <person name="Graves T."/>
            <person name="Grigoriev I.V."/>
            <person name="Grimwood J."/>
            <person name="Kawashima T."/>
            <person name="Lindquist E."/>
            <person name="Lucas S.M."/>
            <person name="Mead P.E."/>
            <person name="Mitros T."/>
            <person name="Ogino H."/>
            <person name="Ohta Y."/>
            <person name="Poliakov A.V."/>
            <person name="Pollet N."/>
            <person name="Robert J."/>
            <person name="Salamov A."/>
            <person name="Sater A.K."/>
            <person name="Schmutz J."/>
            <person name="Terry A."/>
            <person name="Vize P.D."/>
            <person name="Warren W.C."/>
            <person name="Wells D."/>
            <person name="Wills A."/>
            <person name="Wilson R.K."/>
            <person name="Zimmerman L.B."/>
            <person name="Zorn A.M."/>
            <person name="Grainger R."/>
            <person name="Grammer T."/>
            <person name="Khokha M.K."/>
            <person name="Richardson P.M."/>
            <person name="Rokhsar D.S."/>
        </authorList>
    </citation>
    <scope>NUCLEOTIDE SEQUENCE [LARGE SCALE GENOMIC DNA]</scope>
    <source>
        <strain evidence="7">Nigerian</strain>
    </source>
</reference>
<dbReference type="InterPro" id="IPR035976">
    <property type="entry name" value="Sushi/SCR/CCP_sf"/>
</dbReference>
<keyword evidence="1 4" id="KW-0768">Sushi</keyword>
<evidence type="ECO:0000313" key="7">
    <source>
        <dbReference type="Ensembl" id="ENSXETP00000084846"/>
    </source>
</evidence>
<dbReference type="Bgee" id="ENSXETG00000035235">
    <property type="expression patterns" value="Expressed in liver and 7 other cell types or tissues"/>
</dbReference>
<dbReference type="PROSITE" id="PS50923">
    <property type="entry name" value="SUSHI"/>
    <property type="match status" value="1"/>
</dbReference>
<keyword evidence="2 5" id="KW-0732">Signal</keyword>
<dbReference type="InterPro" id="IPR000436">
    <property type="entry name" value="Sushi_SCR_CCP_dom"/>
</dbReference>
<accession>A0A6I8RQF3</accession>
<dbReference type="InterPro" id="IPR051503">
    <property type="entry name" value="ComplSys_Reg/VirEntry_Med"/>
</dbReference>
<dbReference type="AlphaFoldDB" id="A0A6I8RQF3"/>
<feature type="chain" id="PRO_5031169529" description="Sushi domain-containing protein" evidence="5">
    <location>
        <begin position="19"/>
        <end position="148"/>
    </location>
</feature>
<evidence type="ECO:0000256" key="3">
    <source>
        <dbReference type="ARBA" id="ARBA00023157"/>
    </source>
</evidence>
<dbReference type="CDD" id="cd00033">
    <property type="entry name" value="CCP"/>
    <property type="match status" value="1"/>
</dbReference>
<proteinExistence type="predicted"/>
<comment type="caution">
    <text evidence="4">Lacks conserved residue(s) required for the propagation of feature annotation.</text>
</comment>
<dbReference type="PANTHER" id="PTHR45785:SF17">
    <property type="entry name" value="COAGULATION FACTOR XIII B CHAIN"/>
    <property type="match status" value="1"/>
</dbReference>
<feature type="signal peptide" evidence="5">
    <location>
        <begin position="1"/>
        <end position="18"/>
    </location>
</feature>
<sequence>MSAYKFCILLLCPWFCFAQEQEQSCGSPPVVQFGDTLEPRERTNKHGTVITYTCPEYYIREGNKEVVCRNGEWDDPPTCIEPCIALEKDMIANNIQLKWTSHKKLYIRDKEWIGFVCMNGYEISNENLLRIQCKRSVLTYPKCSKIGE</sequence>
<feature type="domain" description="Sushi" evidence="6">
    <location>
        <begin position="23"/>
        <end position="81"/>
    </location>
</feature>
<evidence type="ECO:0000256" key="1">
    <source>
        <dbReference type="ARBA" id="ARBA00022659"/>
    </source>
</evidence>
<name>A0A6I8RQF3_XENTR</name>
<dbReference type="Gene3D" id="2.10.70.10">
    <property type="entry name" value="Complement Module, domain 1"/>
    <property type="match status" value="2"/>
</dbReference>
<organism evidence="7">
    <name type="scientific">Xenopus tropicalis</name>
    <name type="common">Western clawed frog</name>
    <name type="synonym">Silurana tropicalis</name>
    <dbReference type="NCBI Taxonomy" id="8364"/>
    <lineage>
        <taxon>Eukaryota</taxon>
        <taxon>Metazoa</taxon>
        <taxon>Chordata</taxon>
        <taxon>Craniata</taxon>
        <taxon>Vertebrata</taxon>
        <taxon>Euteleostomi</taxon>
        <taxon>Amphibia</taxon>
        <taxon>Batrachia</taxon>
        <taxon>Anura</taxon>
        <taxon>Pipoidea</taxon>
        <taxon>Pipidae</taxon>
        <taxon>Xenopodinae</taxon>
        <taxon>Xenopus</taxon>
        <taxon>Silurana</taxon>
    </lineage>
</organism>
<protein>
    <recommendedName>
        <fullName evidence="6">Sushi domain-containing protein</fullName>
    </recommendedName>
</protein>
<evidence type="ECO:0000256" key="4">
    <source>
        <dbReference type="PROSITE-ProRule" id="PRU00302"/>
    </source>
</evidence>
<dbReference type="SUPFAM" id="SSF57535">
    <property type="entry name" value="Complement control module/SCR domain"/>
    <property type="match status" value="2"/>
</dbReference>